<sequence length="403" mass="44766">MLREQFLSAQWPHVIRAERNYLAFLPPDLPPQLDLGGSLLSRLSAADRAVGELAGVARTLPGPELLAASLIRHEAVLSSQIEGTRATMFDLALFEAEPSAAEAADTSEVFNYVLATEQLLDPDRRLPLSLPLLLEAHRTLLAGVRGGHATPGEFRRSQNWIGPPGCTLNDATYVPPPPERLWECLDPLERYLHADRELPPLLAIGCLHYQFEAIHPFLDGNGRVGRLLITLLLVEWGLLPGAVLDLSAYIEPRRDEYYARLLAVSTHGDWGGWLRFFLEGVTQQAQDAVSRARALSELRADYRGRVTTARASALLPRLVDALFERQSLTIPRAQELLGVSARSAALAVDRLVEVGILHELRRGRRRYFLANEIIDVASGRGVDRWRMSRESPHGQRTLPGFDS</sequence>
<evidence type="ECO:0000259" key="4">
    <source>
        <dbReference type="PROSITE" id="PS51459"/>
    </source>
</evidence>
<dbReference type="GO" id="GO:0005524">
    <property type="term" value="F:ATP binding"/>
    <property type="evidence" value="ECO:0007669"/>
    <property type="project" value="UniProtKB-KW"/>
</dbReference>
<dbReference type="Proteomes" id="UP000630887">
    <property type="component" value="Unassembled WGS sequence"/>
</dbReference>
<feature type="domain" description="Fido" evidence="4">
    <location>
        <begin position="128"/>
        <end position="279"/>
    </location>
</feature>
<dbReference type="PANTHER" id="PTHR13504:SF38">
    <property type="entry name" value="FIDO DOMAIN-CONTAINING PROTEIN"/>
    <property type="match status" value="1"/>
</dbReference>
<gene>
    <name evidence="5" type="ORF">Cco03nite_50840</name>
</gene>
<dbReference type="InterPro" id="IPR025758">
    <property type="entry name" value="Fic/DOC_N"/>
</dbReference>
<feature type="binding site" evidence="1">
    <location>
        <position position="257"/>
    </location>
    <ligand>
        <name>ATP</name>
        <dbReference type="ChEBI" id="CHEBI:30616"/>
    </ligand>
</feature>
<dbReference type="InterPro" id="IPR026287">
    <property type="entry name" value="SoFic-like"/>
</dbReference>
<dbReference type="PROSITE" id="PS51459">
    <property type="entry name" value="FIDO"/>
    <property type="match status" value="1"/>
</dbReference>
<dbReference type="InterPro" id="IPR003812">
    <property type="entry name" value="Fido"/>
</dbReference>
<dbReference type="InterPro" id="IPR040198">
    <property type="entry name" value="Fido_containing"/>
</dbReference>
<proteinExistence type="predicted"/>
<keyword evidence="1" id="KW-0067">ATP-binding</keyword>
<evidence type="ECO:0000256" key="3">
    <source>
        <dbReference type="PIRSR" id="PIRSR640198-2"/>
    </source>
</evidence>
<keyword evidence="1" id="KW-0547">Nucleotide-binding</keyword>
<organism evidence="5 6">
    <name type="scientific">Catellatospora coxensis</name>
    <dbReference type="NCBI Taxonomy" id="310354"/>
    <lineage>
        <taxon>Bacteria</taxon>
        <taxon>Bacillati</taxon>
        <taxon>Actinomycetota</taxon>
        <taxon>Actinomycetes</taxon>
        <taxon>Micromonosporales</taxon>
        <taxon>Micromonosporaceae</taxon>
        <taxon>Catellatospora</taxon>
    </lineage>
</organism>
<feature type="binding site" evidence="1">
    <location>
        <position position="215"/>
    </location>
    <ligand>
        <name>ATP</name>
        <dbReference type="ChEBI" id="CHEBI:30616"/>
    </ligand>
</feature>
<evidence type="ECO:0000313" key="6">
    <source>
        <dbReference type="Proteomes" id="UP000630887"/>
    </source>
</evidence>
<feature type="binding site" evidence="3">
    <location>
        <begin position="257"/>
        <end position="258"/>
    </location>
    <ligand>
        <name>ATP</name>
        <dbReference type="ChEBI" id="CHEBI:30616"/>
    </ligand>
</feature>
<dbReference type="SUPFAM" id="SSF140931">
    <property type="entry name" value="Fic-like"/>
    <property type="match status" value="1"/>
</dbReference>
<dbReference type="InterPro" id="IPR036597">
    <property type="entry name" value="Fido-like_dom_sf"/>
</dbReference>
<dbReference type="EMBL" id="BONI01000046">
    <property type="protein sequence ID" value="GIG08384.1"/>
    <property type="molecule type" value="Genomic_DNA"/>
</dbReference>
<reference evidence="5 6" key="1">
    <citation type="submission" date="2021-01" db="EMBL/GenBank/DDBJ databases">
        <title>Whole genome shotgun sequence of Catellatospora coxensis NBRC 107359.</title>
        <authorList>
            <person name="Komaki H."/>
            <person name="Tamura T."/>
        </authorList>
    </citation>
    <scope>NUCLEOTIDE SEQUENCE [LARGE SCALE GENOMIC DNA]</scope>
    <source>
        <strain evidence="5 6">NBRC 107359</strain>
    </source>
</reference>
<dbReference type="PANTHER" id="PTHR13504">
    <property type="entry name" value="FIDO DOMAIN-CONTAINING PROTEIN DDB_G0283145"/>
    <property type="match status" value="1"/>
</dbReference>
<evidence type="ECO:0000256" key="2">
    <source>
        <dbReference type="PIRSR" id="PIRSR640198-1"/>
    </source>
</evidence>
<accession>A0A8J3KZJ4</accession>
<evidence type="ECO:0000256" key="1">
    <source>
        <dbReference type="PIRSR" id="PIRSR038925-1"/>
    </source>
</evidence>
<dbReference type="Gene3D" id="1.10.3290.10">
    <property type="entry name" value="Fido-like domain"/>
    <property type="match status" value="1"/>
</dbReference>
<feature type="active site" evidence="2">
    <location>
        <position position="215"/>
    </location>
</feature>
<evidence type="ECO:0000313" key="5">
    <source>
        <dbReference type="EMBL" id="GIG08384.1"/>
    </source>
</evidence>
<dbReference type="PIRSF" id="PIRSF038925">
    <property type="entry name" value="AMP-prot_trans"/>
    <property type="match status" value="1"/>
</dbReference>
<dbReference type="RefSeq" id="WP_203694684.1">
    <property type="nucleotide sequence ID" value="NZ_BAAALC010000069.1"/>
</dbReference>
<keyword evidence="6" id="KW-1185">Reference proteome</keyword>
<protein>
    <submittedName>
        <fullName evidence="5">Cell filamentation protein Fic</fullName>
    </submittedName>
</protein>
<feature type="binding site" evidence="1">
    <location>
        <begin position="220"/>
        <end position="226"/>
    </location>
    <ligand>
        <name>ATP</name>
        <dbReference type="ChEBI" id="CHEBI:30616"/>
    </ligand>
</feature>
<dbReference type="Pfam" id="PF13784">
    <property type="entry name" value="Fic_N"/>
    <property type="match status" value="1"/>
</dbReference>
<comment type="caution">
    <text evidence="5">The sequence shown here is derived from an EMBL/GenBank/DDBJ whole genome shotgun (WGS) entry which is preliminary data.</text>
</comment>
<dbReference type="Pfam" id="PF02661">
    <property type="entry name" value="Fic"/>
    <property type="match status" value="1"/>
</dbReference>
<dbReference type="AlphaFoldDB" id="A0A8J3KZJ4"/>
<feature type="binding site" evidence="1">
    <location>
        <position position="82"/>
    </location>
    <ligand>
        <name>ATP</name>
        <dbReference type="ChEBI" id="CHEBI:30616"/>
    </ligand>
</feature>
<name>A0A8J3KZJ4_9ACTN</name>
<feature type="binding site" evidence="3">
    <location>
        <begin position="219"/>
        <end position="226"/>
    </location>
    <ligand>
        <name>ATP</name>
        <dbReference type="ChEBI" id="CHEBI:30616"/>
    </ligand>
</feature>